<proteinExistence type="predicted"/>
<evidence type="ECO:0000313" key="3">
    <source>
        <dbReference type="Proteomes" id="UP000485058"/>
    </source>
</evidence>
<accession>A0A6A0AGS1</accession>
<keyword evidence="3" id="KW-1185">Reference proteome</keyword>
<reference evidence="2 3" key="1">
    <citation type="submission" date="2020-02" db="EMBL/GenBank/DDBJ databases">
        <title>Draft genome sequence of Haematococcus lacustris strain NIES-144.</title>
        <authorList>
            <person name="Morimoto D."/>
            <person name="Nakagawa S."/>
            <person name="Yoshida T."/>
            <person name="Sawayama S."/>
        </authorList>
    </citation>
    <scope>NUCLEOTIDE SEQUENCE [LARGE SCALE GENOMIC DNA]</scope>
    <source>
        <strain evidence="2 3">NIES-144</strain>
    </source>
</reference>
<comment type="caution">
    <text evidence="2">The sequence shown here is derived from an EMBL/GenBank/DDBJ whole genome shotgun (WGS) entry which is preliminary data.</text>
</comment>
<gene>
    <name evidence="2" type="ORF">HaLaN_30967</name>
</gene>
<protein>
    <submittedName>
        <fullName evidence="2">Glucan synthase</fullName>
    </submittedName>
</protein>
<dbReference type="PANTHER" id="PTHR12741">
    <property type="entry name" value="LYST-INTERACTING PROTEIN LIP5 DOPAMINE RESPONSIVE PROTEIN DRG-1"/>
    <property type="match status" value="1"/>
</dbReference>
<name>A0A6A0AGS1_HAELA</name>
<evidence type="ECO:0000313" key="2">
    <source>
        <dbReference type="EMBL" id="GFH31848.1"/>
    </source>
</evidence>
<dbReference type="Pfam" id="PF02364">
    <property type="entry name" value="Glucan_synthase"/>
    <property type="match status" value="1"/>
</dbReference>
<feature type="non-terminal residue" evidence="2">
    <location>
        <position position="63"/>
    </location>
</feature>
<dbReference type="GO" id="GO:0000148">
    <property type="term" value="C:1,3-beta-D-glucan synthase complex"/>
    <property type="evidence" value="ECO:0007669"/>
    <property type="project" value="InterPro"/>
</dbReference>
<dbReference type="GO" id="GO:0003843">
    <property type="term" value="F:1,3-beta-D-glucan synthase activity"/>
    <property type="evidence" value="ECO:0007669"/>
    <property type="project" value="InterPro"/>
</dbReference>
<dbReference type="AlphaFoldDB" id="A0A6A0AGS1"/>
<evidence type="ECO:0000259" key="1">
    <source>
        <dbReference type="Pfam" id="PF02364"/>
    </source>
</evidence>
<organism evidence="2 3">
    <name type="scientific">Haematococcus lacustris</name>
    <name type="common">Green alga</name>
    <name type="synonym">Haematococcus pluvialis</name>
    <dbReference type="NCBI Taxonomy" id="44745"/>
    <lineage>
        <taxon>Eukaryota</taxon>
        <taxon>Viridiplantae</taxon>
        <taxon>Chlorophyta</taxon>
        <taxon>core chlorophytes</taxon>
        <taxon>Chlorophyceae</taxon>
        <taxon>CS clade</taxon>
        <taxon>Chlamydomonadales</taxon>
        <taxon>Haematococcaceae</taxon>
        <taxon>Haematococcus</taxon>
    </lineage>
</organism>
<dbReference type="InterPro" id="IPR003440">
    <property type="entry name" value="Glyco_trans_48_dom"/>
</dbReference>
<dbReference type="Proteomes" id="UP000485058">
    <property type="component" value="Unassembled WGS sequence"/>
</dbReference>
<dbReference type="GO" id="GO:0005886">
    <property type="term" value="C:plasma membrane"/>
    <property type="evidence" value="ECO:0007669"/>
    <property type="project" value="TreeGrafter"/>
</dbReference>
<feature type="non-terminal residue" evidence="2">
    <location>
        <position position="1"/>
    </location>
</feature>
<dbReference type="GO" id="GO:0006075">
    <property type="term" value="P:(1-&gt;3)-beta-D-glucan biosynthetic process"/>
    <property type="evidence" value="ECO:0007669"/>
    <property type="project" value="InterPro"/>
</dbReference>
<dbReference type="PANTHER" id="PTHR12741:SF48">
    <property type="entry name" value="1,3-BETA-GLUCAN SYNTHASE COMPONENT FKS1-RELATED"/>
    <property type="match status" value="1"/>
</dbReference>
<dbReference type="EMBL" id="BLLF01005998">
    <property type="protein sequence ID" value="GFH31848.1"/>
    <property type="molecule type" value="Genomic_DNA"/>
</dbReference>
<sequence>MTGGGVRLHYGHPDVFNRQQVMTRGGLSKATRTLHVSEDVFSGMGHLLRGGKNAFVEHSSVGK</sequence>
<feature type="domain" description="Glycosyl transferase 48" evidence="1">
    <location>
        <begin position="5"/>
        <end position="63"/>
    </location>
</feature>